<gene>
    <name evidence="1" type="ORF">CWE21_12755</name>
</gene>
<evidence type="ECO:0000313" key="1">
    <source>
        <dbReference type="EMBL" id="RUO46004.1"/>
    </source>
</evidence>
<dbReference type="RefSeq" id="WP_126834821.1">
    <property type="nucleotide sequence ID" value="NZ_PIPT01000011.1"/>
</dbReference>
<sequence length="160" mass="18192">MILNAFRSLFSFDVVVELSEQRITMRRFDTHEVFEYEPWIAIASENNKQKIVAIGQAAREVTGPDLKIQNPFAHTRSFVADFLLAEKVVQYGIFEIHKSKIRPSPRVVMHQLEKTEGGLTGIEDRVLRELALGAGAREVIIHLGAKINTRTTTFDDLKQN</sequence>
<dbReference type="Proteomes" id="UP000286678">
    <property type="component" value="Unassembled WGS sequence"/>
</dbReference>
<organism evidence="1 2">
    <name type="scientific">Pseudidiomarina aquimaris</name>
    <dbReference type="NCBI Taxonomy" id="641841"/>
    <lineage>
        <taxon>Bacteria</taxon>
        <taxon>Pseudomonadati</taxon>
        <taxon>Pseudomonadota</taxon>
        <taxon>Gammaproteobacteria</taxon>
        <taxon>Alteromonadales</taxon>
        <taxon>Idiomarinaceae</taxon>
        <taxon>Pseudidiomarina</taxon>
    </lineage>
</organism>
<accession>A0A432XB80</accession>
<dbReference type="AlphaFoldDB" id="A0A432XB80"/>
<dbReference type="Pfam" id="PF06723">
    <property type="entry name" value="MreB_Mbl"/>
    <property type="match status" value="1"/>
</dbReference>
<name>A0A432XB80_9GAMM</name>
<dbReference type="EMBL" id="PIPT01000011">
    <property type="protein sequence ID" value="RUO46004.1"/>
    <property type="molecule type" value="Genomic_DNA"/>
</dbReference>
<dbReference type="InterPro" id="IPR056546">
    <property type="entry name" value="MreB_MamK-like"/>
</dbReference>
<protein>
    <submittedName>
        <fullName evidence="1">Rod shape-determining protein MreB</fullName>
    </submittedName>
</protein>
<dbReference type="OrthoDB" id="8612466at2"/>
<keyword evidence="2" id="KW-1185">Reference proteome</keyword>
<evidence type="ECO:0000313" key="2">
    <source>
        <dbReference type="Proteomes" id="UP000286678"/>
    </source>
</evidence>
<reference evidence="2" key="1">
    <citation type="journal article" date="2018" name="Front. Microbiol.">
        <title>Genome-Based Analysis Reveals the Taxonomy and Diversity of the Family Idiomarinaceae.</title>
        <authorList>
            <person name="Liu Y."/>
            <person name="Lai Q."/>
            <person name="Shao Z."/>
        </authorList>
    </citation>
    <scope>NUCLEOTIDE SEQUENCE [LARGE SCALE GENOMIC DNA]</scope>
    <source>
        <strain evidence="2">SW15</strain>
    </source>
</reference>
<comment type="caution">
    <text evidence="1">The sequence shown here is derived from an EMBL/GenBank/DDBJ whole genome shotgun (WGS) entry which is preliminary data.</text>
</comment>
<proteinExistence type="predicted"/>
<dbReference type="Gene3D" id="3.30.420.40">
    <property type="match status" value="1"/>
</dbReference>